<reference evidence="2" key="1">
    <citation type="submission" date="2023-07" db="EMBL/GenBank/DDBJ databases">
        <title>Genomic Encyclopedia of Type Strains, Phase IV (KMG-IV): sequencing the most valuable type-strain genomes for metagenomic binning, comparative biology and taxonomic classification.</title>
        <authorList>
            <person name="Goeker M."/>
        </authorList>
    </citation>
    <scope>NUCLEOTIDE SEQUENCE</scope>
    <source>
        <strain evidence="2">DSM 24202</strain>
    </source>
</reference>
<accession>A0AAE3VG87</accession>
<evidence type="ECO:0000313" key="3">
    <source>
        <dbReference type="Proteomes" id="UP001238163"/>
    </source>
</evidence>
<sequence>MPTTIALVADPHFALQASGRQHCTWLPEARYLLQRIVEYVNITGGIDLLCVAGDVVVDDGDTRGALGIVKAILDKLPCPYVVIPGDRDQNRDAFAEIFPLPEHLDLPGVRVIPFADPTRPGDNAERLPADIARTERLCRDFRGRVVALQHLPLFPPGAGDSRCGYVNAAELCAQYRRLGIALSISGHDHLGLPTLHDGGCSYHGVPGLCESPYPFQLATLADDGRCSFRTIKLRHDQPVHDCHTHSRFAYCCDDLDVAIERRLMDMLNIERVAVTEHSGHLFFTARDYWSIRDWFRGSPVRPPENDRSEAYLQHVKDMVASDPRFLSGLEVDIDHNGQLLINDRLRQNLDFLIGSIHFLDDPKAPEAPDQFLFMAEKLMATGVIRAIAHPYRVFTWDGVGCKPAHTFDTMVAMLKRYNVAAELSFHHNRPSPEFFRKCLDAGVKISFGSDTHSLFKLGFFNPHFDFLRSIGYDGDFQDIALRL</sequence>
<comment type="caution">
    <text evidence="2">The sequence shown here is derived from an EMBL/GenBank/DDBJ whole genome shotgun (WGS) entry which is preliminary data.</text>
</comment>
<dbReference type="PANTHER" id="PTHR36928">
    <property type="entry name" value="PHOSPHATASE YCDX-RELATED"/>
    <property type="match status" value="1"/>
</dbReference>
<gene>
    <name evidence="2" type="ORF">J3R75_001825</name>
</gene>
<dbReference type="SUPFAM" id="SSF89550">
    <property type="entry name" value="PHP domain-like"/>
    <property type="match status" value="1"/>
</dbReference>
<feature type="domain" description="Calcineurin-like phosphoesterase" evidence="1">
    <location>
        <begin position="4"/>
        <end position="189"/>
    </location>
</feature>
<dbReference type="EMBL" id="JAUSVL010000001">
    <property type="protein sequence ID" value="MDQ0289718.1"/>
    <property type="molecule type" value="Genomic_DNA"/>
</dbReference>
<keyword evidence="3" id="KW-1185">Reference proteome</keyword>
<dbReference type="GO" id="GO:0042578">
    <property type="term" value="F:phosphoric ester hydrolase activity"/>
    <property type="evidence" value="ECO:0007669"/>
    <property type="project" value="TreeGrafter"/>
</dbReference>
<dbReference type="Gene3D" id="3.20.20.140">
    <property type="entry name" value="Metal-dependent hydrolases"/>
    <property type="match status" value="1"/>
</dbReference>
<keyword evidence="2" id="KW-0378">Hydrolase</keyword>
<proteinExistence type="predicted"/>
<dbReference type="AlphaFoldDB" id="A0AAE3VG87"/>
<dbReference type="RefSeq" id="WP_307261172.1">
    <property type="nucleotide sequence ID" value="NZ_JAUSVL010000001.1"/>
</dbReference>
<dbReference type="GO" id="GO:0008270">
    <property type="term" value="F:zinc ion binding"/>
    <property type="evidence" value="ECO:0007669"/>
    <property type="project" value="TreeGrafter"/>
</dbReference>
<dbReference type="SUPFAM" id="SSF56300">
    <property type="entry name" value="Metallo-dependent phosphatases"/>
    <property type="match status" value="1"/>
</dbReference>
<name>A0AAE3VG87_9BACT</name>
<dbReference type="GO" id="GO:0005829">
    <property type="term" value="C:cytosol"/>
    <property type="evidence" value="ECO:0007669"/>
    <property type="project" value="TreeGrafter"/>
</dbReference>
<organism evidence="2 3">
    <name type="scientific">Oligosphaera ethanolica</name>
    <dbReference type="NCBI Taxonomy" id="760260"/>
    <lineage>
        <taxon>Bacteria</taxon>
        <taxon>Pseudomonadati</taxon>
        <taxon>Lentisphaerota</taxon>
        <taxon>Oligosphaeria</taxon>
        <taxon>Oligosphaerales</taxon>
        <taxon>Oligosphaeraceae</taxon>
        <taxon>Oligosphaera</taxon>
    </lineage>
</organism>
<evidence type="ECO:0000313" key="2">
    <source>
        <dbReference type="EMBL" id="MDQ0289718.1"/>
    </source>
</evidence>
<dbReference type="InterPro" id="IPR004843">
    <property type="entry name" value="Calcineurin-like_PHP"/>
</dbReference>
<dbReference type="Pfam" id="PF00149">
    <property type="entry name" value="Metallophos"/>
    <property type="match status" value="1"/>
</dbReference>
<dbReference type="InterPro" id="IPR016195">
    <property type="entry name" value="Pol/histidinol_Pase-like"/>
</dbReference>
<dbReference type="InterPro" id="IPR029052">
    <property type="entry name" value="Metallo-depent_PP-like"/>
</dbReference>
<dbReference type="PANTHER" id="PTHR36928:SF1">
    <property type="entry name" value="PHOSPHATASE YCDX-RELATED"/>
    <property type="match status" value="1"/>
</dbReference>
<dbReference type="Proteomes" id="UP001238163">
    <property type="component" value="Unassembled WGS sequence"/>
</dbReference>
<dbReference type="Gene3D" id="3.60.21.10">
    <property type="match status" value="1"/>
</dbReference>
<dbReference type="InterPro" id="IPR050243">
    <property type="entry name" value="PHP_phosphatase"/>
</dbReference>
<evidence type="ECO:0000259" key="1">
    <source>
        <dbReference type="Pfam" id="PF00149"/>
    </source>
</evidence>
<protein>
    <submittedName>
        <fullName evidence="2">Histidinol phosphatase-like PHP family hydrolase</fullName>
    </submittedName>
</protein>